<dbReference type="AlphaFoldDB" id="A0A5B2XDR6"/>
<name>A0A5B2XDR6_9PSEU</name>
<reference evidence="1 2" key="2">
    <citation type="submission" date="2019-09" db="EMBL/GenBank/DDBJ databases">
        <authorList>
            <person name="Jin C."/>
        </authorList>
    </citation>
    <scope>NUCLEOTIDE SEQUENCE [LARGE SCALE GENOMIC DNA]</scope>
    <source>
        <strain evidence="1 2">AN110305</strain>
    </source>
</reference>
<keyword evidence="2" id="KW-1185">Reference proteome</keyword>
<comment type="caution">
    <text evidence="1">The sequence shown here is derived from an EMBL/GenBank/DDBJ whole genome shotgun (WGS) entry which is preliminary data.</text>
</comment>
<accession>A0A5B2XDR6</accession>
<proteinExistence type="predicted"/>
<protein>
    <submittedName>
        <fullName evidence="1">Uncharacterized protein</fullName>
    </submittedName>
</protein>
<dbReference type="RefSeq" id="WP_149850648.1">
    <property type="nucleotide sequence ID" value="NZ_VUOB01000029.1"/>
</dbReference>
<dbReference type="Proteomes" id="UP000323454">
    <property type="component" value="Unassembled WGS sequence"/>
</dbReference>
<dbReference type="EMBL" id="VUOB01000029">
    <property type="protein sequence ID" value="KAA2261245.1"/>
    <property type="molecule type" value="Genomic_DNA"/>
</dbReference>
<evidence type="ECO:0000313" key="2">
    <source>
        <dbReference type="Proteomes" id="UP000323454"/>
    </source>
</evidence>
<gene>
    <name evidence="1" type="ORF">F0L68_17415</name>
</gene>
<sequence>MPDDEDEDFEDFTGEDVEFEVSEDLHTVCHLCGGAGFIANPVLAVIGGAPRTIDNGRPCPACDQVGHLPGLVPPA</sequence>
<organism evidence="1 2">
    <name type="scientific">Solihabitans fulvus</name>
    <dbReference type="NCBI Taxonomy" id="1892852"/>
    <lineage>
        <taxon>Bacteria</taxon>
        <taxon>Bacillati</taxon>
        <taxon>Actinomycetota</taxon>
        <taxon>Actinomycetes</taxon>
        <taxon>Pseudonocardiales</taxon>
        <taxon>Pseudonocardiaceae</taxon>
        <taxon>Solihabitans</taxon>
    </lineage>
</organism>
<evidence type="ECO:0000313" key="1">
    <source>
        <dbReference type="EMBL" id="KAA2261245.1"/>
    </source>
</evidence>
<dbReference type="OrthoDB" id="3696204at2"/>
<reference evidence="1 2" key="1">
    <citation type="submission" date="2019-09" db="EMBL/GenBank/DDBJ databases">
        <title>Goodfellowia gen. nov., a new genus of the Pseudonocardineae related to Actinoalloteichus, containing Goodfellowia coeruleoviolacea gen. nov., comb. nov. gen. nov., comb. nov.</title>
        <authorList>
            <person name="Labeda D."/>
        </authorList>
    </citation>
    <scope>NUCLEOTIDE SEQUENCE [LARGE SCALE GENOMIC DNA]</scope>
    <source>
        <strain evidence="1 2">AN110305</strain>
    </source>
</reference>